<keyword evidence="8" id="KW-0460">Magnesium</keyword>
<feature type="region of interest" description="Disordered" evidence="13">
    <location>
        <begin position="1466"/>
        <end position="1586"/>
    </location>
</feature>
<dbReference type="InterPro" id="IPR044893">
    <property type="entry name" value="RNA_pol_Rpb1_clamp_domain"/>
</dbReference>
<evidence type="ECO:0000256" key="13">
    <source>
        <dbReference type="SAM" id="MobiDB-lite"/>
    </source>
</evidence>
<dbReference type="OrthoDB" id="270392at2759"/>
<dbReference type="EMBL" id="QEAP01000456">
    <property type="protein sequence ID" value="TPX66115.1"/>
    <property type="molecule type" value="Genomic_DNA"/>
</dbReference>
<evidence type="ECO:0000256" key="8">
    <source>
        <dbReference type="ARBA" id="ARBA00022842"/>
    </source>
</evidence>
<dbReference type="InterPro" id="IPR007080">
    <property type="entry name" value="RNA_pol_Rpb1_1"/>
</dbReference>
<evidence type="ECO:0000256" key="3">
    <source>
        <dbReference type="ARBA" id="ARBA00022478"/>
    </source>
</evidence>
<evidence type="ECO:0000256" key="10">
    <source>
        <dbReference type="ARBA" id="ARBA00023242"/>
    </source>
</evidence>
<evidence type="ECO:0000256" key="11">
    <source>
        <dbReference type="ARBA" id="ARBA00048552"/>
    </source>
</evidence>
<dbReference type="InterPro" id="IPR038120">
    <property type="entry name" value="Rpb1_funnel_sf"/>
</dbReference>
<organism evidence="15 16">
    <name type="scientific">Chytriomyces confervae</name>
    <dbReference type="NCBI Taxonomy" id="246404"/>
    <lineage>
        <taxon>Eukaryota</taxon>
        <taxon>Fungi</taxon>
        <taxon>Fungi incertae sedis</taxon>
        <taxon>Chytridiomycota</taxon>
        <taxon>Chytridiomycota incertae sedis</taxon>
        <taxon>Chytridiomycetes</taxon>
        <taxon>Chytridiales</taxon>
        <taxon>Chytriomycetaceae</taxon>
        <taxon>Chytriomyces</taxon>
    </lineage>
</organism>
<dbReference type="Proteomes" id="UP000320333">
    <property type="component" value="Unassembled WGS sequence"/>
</dbReference>
<keyword evidence="5 12" id="KW-0548">Nucleotidyltransferase</keyword>
<dbReference type="InterPro" id="IPR015699">
    <property type="entry name" value="DNA-dir_RNA_pol1_lsu_N"/>
</dbReference>
<dbReference type="EC" id="2.7.7.6" evidence="12"/>
<proteinExistence type="inferred from homology"/>
<dbReference type="Pfam" id="PF00623">
    <property type="entry name" value="RNA_pol_Rpb1_2"/>
    <property type="match status" value="1"/>
</dbReference>
<comment type="subcellular location">
    <subcellularLocation>
        <location evidence="1">Nucleus</location>
    </subcellularLocation>
</comment>
<dbReference type="FunFam" id="2.40.40.20:FF:000019">
    <property type="entry name" value="DNA-directed RNA polymerase II subunit RPB1"/>
    <property type="match status" value="1"/>
</dbReference>
<comment type="catalytic activity">
    <reaction evidence="11 12">
        <text>RNA(n) + a ribonucleoside 5'-triphosphate = RNA(n+1) + diphosphate</text>
        <dbReference type="Rhea" id="RHEA:21248"/>
        <dbReference type="Rhea" id="RHEA-COMP:14527"/>
        <dbReference type="Rhea" id="RHEA-COMP:17342"/>
        <dbReference type="ChEBI" id="CHEBI:33019"/>
        <dbReference type="ChEBI" id="CHEBI:61557"/>
        <dbReference type="ChEBI" id="CHEBI:140395"/>
        <dbReference type="EC" id="2.7.7.6"/>
    </reaction>
</comment>
<dbReference type="PANTHER" id="PTHR19376">
    <property type="entry name" value="DNA-DIRECTED RNA POLYMERASE"/>
    <property type="match status" value="1"/>
</dbReference>
<comment type="function">
    <text evidence="12">DNA-dependent RNA polymerase catalyzes the transcription of DNA into RNA using the four ribonucleoside triphosphates as substrates.</text>
</comment>
<evidence type="ECO:0000256" key="4">
    <source>
        <dbReference type="ARBA" id="ARBA00022679"/>
    </source>
</evidence>
<dbReference type="Gene3D" id="1.10.132.30">
    <property type="match status" value="1"/>
</dbReference>
<keyword evidence="9 12" id="KW-0804">Transcription</keyword>
<keyword evidence="3 12" id="KW-0240">DNA-directed RNA polymerase</keyword>
<comment type="caution">
    <text evidence="15">The sequence shown here is derived from an EMBL/GenBank/DDBJ whole genome shotgun (WGS) entry which is preliminary data.</text>
</comment>
<dbReference type="InterPro" id="IPR007081">
    <property type="entry name" value="RNA_pol_Rpb1_5"/>
</dbReference>
<dbReference type="GO" id="GO:0046872">
    <property type="term" value="F:metal ion binding"/>
    <property type="evidence" value="ECO:0007669"/>
    <property type="project" value="UniProtKB-KW"/>
</dbReference>
<dbReference type="PANTHER" id="PTHR19376:SF11">
    <property type="entry name" value="DNA-DIRECTED RNA POLYMERASE I SUBUNIT RPA1"/>
    <property type="match status" value="1"/>
</dbReference>
<evidence type="ECO:0000259" key="14">
    <source>
        <dbReference type="SMART" id="SM00663"/>
    </source>
</evidence>
<dbReference type="Gene3D" id="4.10.860.120">
    <property type="entry name" value="RNA polymerase II, clamp domain"/>
    <property type="match status" value="1"/>
</dbReference>
<evidence type="ECO:0000256" key="12">
    <source>
        <dbReference type="RuleBase" id="RU004279"/>
    </source>
</evidence>
<feature type="compositionally biased region" description="Basic residues" evidence="13">
    <location>
        <begin position="1493"/>
        <end position="1504"/>
    </location>
</feature>
<feature type="region of interest" description="Disordered" evidence="13">
    <location>
        <begin position="161"/>
        <end position="197"/>
    </location>
</feature>
<dbReference type="Pfam" id="PF04983">
    <property type="entry name" value="RNA_pol_Rpb1_3"/>
    <property type="match status" value="1"/>
</dbReference>
<feature type="compositionally biased region" description="Acidic residues" evidence="13">
    <location>
        <begin position="339"/>
        <end position="349"/>
    </location>
</feature>
<dbReference type="GO" id="GO:0003677">
    <property type="term" value="F:DNA binding"/>
    <property type="evidence" value="ECO:0007669"/>
    <property type="project" value="InterPro"/>
</dbReference>
<dbReference type="Pfam" id="PF05000">
    <property type="entry name" value="RNA_pol_Rpb1_4"/>
    <property type="match status" value="1"/>
</dbReference>
<dbReference type="GO" id="GO:0003899">
    <property type="term" value="F:DNA-directed RNA polymerase activity"/>
    <property type="evidence" value="ECO:0007669"/>
    <property type="project" value="UniProtKB-EC"/>
</dbReference>
<feature type="domain" description="RNA polymerase N-terminal" evidence="14">
    <location>
        <begin position="416"/>
        <end position="757"/>
    </location>
</feature>
<dbReference type="GO" id="GO:0006351">
    <property type="term" value="P:DNA-templated transcription"/>
    <property type="evidence" value="ECO:0007669"/>
    <property type="project" value="InterPro"/>
</dbReference>
<dbReference type="Gene3D" id="2.40.40.20">
    <property type="match status" value="1"/>
</dbReference>
<dbReference type="Gene3D" id="1.10.357.120">
    <property type="match status" value="1"/>
</dbReference>
<dbReference type="STRING" id="246404.A0A507ES14"/>
<feature type="compositionally biased region" description="Acidic residues" evidence="13">
    <location>
        <begin position="1509"/>
        <end position="1532"/>
    </location>
</feature>
<reference evidence="15 16" key="1">
    <citation type="journal article" date="2019" name="Sci. Rep.">
        <title>Comparative genomics of chytrid fungi reveal insights into the obligate biotrophic and pathogenic lifestyle of Synchytrium endobioticum.</title>
        <authorList>
            <person name="van de Vossenberg B.T.L.H."/>
            <person name="Warris S."/>
            <person name="Nguyen H.D.T."/>
            <person name="van Gent-Pelzer M.P.E."/>
            <person name="Joly D.L."/>
            <person name="van de Geest H.C."/>
            <person name="Bonants P.J.M."/>
            <person name="Smith D.S."/>
            <person name="Levesque C.A."/>
            <person name="van der Lee T.A.J."/>
        </authorList>
    </citation>
    <scope>NUCLEOTIDE SEQUENCE [LARGE SCALE GENOMIC DNA]</scope>
    <source>
        <strain evidence="15 16">CBS 675.73</strain>
    </source>
</reference>
<evidence type="ECO:0000313" key="15">
    <source>
        <dbReference type="EMBL" id="TPX66115.1"/>
    </source>
</evidence>
<dbReference type="InterPro" id="IPR042102">
    <property type="entry name" value="RNA_pol_Rpb1_3_sf"/>
</dbReference>
<dbReference type="CDD" id="cd01435">
    <property type="entry name" value="RNAP_I_RPA1_N"/>
    <property type="match status" value="1"/>
</dbReference>
<evidence type="ECO:0000256" key="5">
    <source>
        <dbReference type="ARBA" id="ARBA00022695"/>
    </source>
</evidence>
<comment type="similarity">
    <text evidence="2 12">Belongs to the RNA polymerase beta' chain family.</text>
</comment>
<dbReference type="Gene3D" id="3.30.70.2850">
    <property type="match status" value="1"/>
</dbReference>
<evidence type="ECO:0000256" key="2">
    <source>
        <dbReference type="ARBA" id="ARBA00006460"/>
    </source>
</evidence>
<keyword evidence="4 12" id="KW-0808">Transferase</keyword>
<accession>A0A507ES14</accession>
<dbReference type="InterPro" id="IPR045867">
    <property type="entry name" value="DNA-dir_RpoC_beta_prime"/>
</dbReference>
<evidence type="ECO:0000256" key="6">
    <source>
        <dbReference type="ARBA" id="ARBA00022723"/>
    </source>
</evidence>
<dbReference type="Pfam" id="PF04997">
    <property type="entry name" value="RNA_pol_Rpb1_1"/>
    <property type="match status" value="1"/>
</dbReference>
<dbReference type="SUPFAM" id="SSF64484">
    <property type="entry name" value="beta and beta-prime subunits of DNA dependent RNA-polymerase"/>
    <property type="match status" value="1"/>
</dbReference>
<dbReference type="Gene3D" id="1.10.150.390">
    <property type="match status" value="1"/>
</dbReference>
<keyword evidence="16" id="KW-1185">Reference proteome</keyword>
<dbReference type="FunFam" id="1.10.150.390:FF:000005">
    <property type="entry name" value="DNA-directed RNA polymerase subunit"/>
    <property type="match status" value="1"/>
</dbReference>
<dbReference type="InterPro" id="IPR007083">
    <property type="entry name" value="RNA_pol_Rpb1_4"/>
</dbReference>
<feature type="region of interest" description="Disordered" evidence="13">
    <location>
        <begin position="337"/>
        <end position="365"/>
    </location>
</feature>
<evidence type="ECO:0000256" key="1">
    <source>
        <dbReference type="ARBA" id="ARBA00004123"/>
    </source>
</evidence>
<evidence type="ECO:0000256" key="9">
    <source>
        <dbReference type="ARBA" id="ARBA00023163"/>
    </source>
</evidence>
<evidence type="ECO:0000313" key="16">
    <source>
        <dbReference type="Proteomes" id="UP000320333"/>
    </source>
</evidence>
<name>A0A507ES14_9FUNG</name>
<keyword evidence="7" id="KW-0862">Zinc</keyword>
<dbReference type="Gene3D" id="1.10.274.100">
    <property type="entry name" value="RNA polymerase Rpb1, domain 3"/>
    <property type="match status" value="1"/>
</dbReference>
<dbReference type="CDD" id="cd02735">
    <property type="entry name" value="RNAP_I_Rpa1_C"/>
    <property type="match status" value="1"/>
</dbReference>
<dbReference type="Gene3D" id="6.10.250.2940">
    <property type="match status" value="1"/>
</dbReference>
<dbReference type="InterPro" id="IPR047107">
    <property type="entry name" value="DNA-dir_RNA_pol1_lsu_C"/>
</dbReference>
<keyword evidence="6" id="KW-0479">Metal-binding</keyword>
<sequence>MATGGSVNRQVTGVSFAFYSAEEIRKLSVKQITNAQLLDAYAHPTQGGLYDPALGPMGIKDWCATCGQSNAGCPGHFGHIELATPCYNPVTFGLLYKLLQSLCFYCHKLRLSRLQVAHFNAKFVLLRAGLVADALSLDDLIAMRAPGKIAAAEAAAKGKTSLVDDEAAEGSDESDDEEIDADMDDGGVDRMDDSTNGNIVDEYRLTQPRTAEAMIAAIEKYMNEKLSEAGLTMKDAEAGFACKSTLATENLRKLERQFLAAMPPAGCANCRGVSPKFRKEGMHKIFQKTLPDKVKSSMRMKKLAFEQLFSHSGRAVGTQGDDAGTDAEVGRELANAEIPADESENESEPEVANGGASSTTVKPAKGDDRARFLSSMEVQAHINLLFERDAQILNMIFGSNPTLRRAGVTGRTTSPHIFFLDVVAVPPTRFRPASKMGDMVFEDGQNLHLTEILKANAYIRQQRVEWKSEYERIHSDKSKPTLEETKRLNDYLVRIGNGCIKLQEEVNYLIDSAKAPSKMGTLPPPGVRQLLEKKEGLFRKHMMGKRVNYAARSVISPDPYIETNEIGVPPVFASKLTYPEAVTHHNFKNLREAVINGPAKWPGATYVQLEDGRLVNLASLDEAGRTAVANQLLTPTVSDGADVTKVPHQNKKVFRHLRNGDFLILNRQPTLHKPSMMAHTARILPGEKTIRMHYANCNTYNADFDGDEMNIHFPQNDLARAEAMLIARTDNQYLVPTDGGVLRGLIQDHVDAGVDMTARDCFLTKEQYMQLVYNGLKPEPAFKGGGIANGNIEREVEIGFRGKVMTLEPAVMKPRKLWTGKQVISTILLNLTYEKVPLNLISKSRIPAKAWGNAAPEENTVIVMSGSLLTGILDKSQFGATTHGLVHAVYEVYGPQYAGKLLSMFGRLFTNYLQLVGFTCRMDDLRLTEEGDKVRKDLIATSKGMGRDAAMEYVQVSFTSKKSSKVVEDMPEKETLDSAKLTSKLEGVLRDSLKMDGLDAAMKSKTNKLTSEIIAATIPGKLLKSFPSNNMQVMTVSGAKGSGVNVSQISCLLGQQELEGRRVPTMVSGKTLPSFRAFDPSARAGGYITGRFLTGIKPQEYYFHCMAGREGLIDTAVKTSRSGYLQRCLIKHLEGLRVHYDNTVRDSDGSILQFQYGEDCLDILKQKTLFKMDFCAMNFRALASRYRPQDLDANGMLDTESVKKYWKKASKKIKEGAEEDSIDPVMSVLNPSRNLGSVSEYFRNLLDEYVEKNKDGLLERKNPTSSRPQTSWSGENPIKGKLFKILMNLKYLYSLVDPGEAVGLIAAQSIGEPSTQMTLNTFHFAGFGAKNVTLGIPRLRELVMTASTRIKTPIMKLPLRPDVSIGEGEILAKAISRVTIADIMEGVSVKERLVNTGHARFKMLTVRLKFWPRESYEHEHGVKPSKLAHIIERRFALILDKAIAKELKARSKTDTVDDSQIGEALGTFEGLEQSANQNKGDDDEEEEISASTKGKKNGGSKLKRTAAADQDEEDDRDDDGANDSDVGDEDDATAIKKSRNRSQMASYDAPDDEEQEAIRAVDRMEEDDEGMVGAGENDVDEQGATRGERLASATKYIVDYRFDTKKGRWCELDLRFDASTRKLLMVAVVEAACKSTVIHEIPGIQRCFVLPSESENDKSKNLQTEGISYSGVWEFNSIIDVDNIYTNDIAAILKTYGVEAARASIMNEIGAVFGVYGISVDRRHLSLIADYMTFEGGYKAFNRIGMNSNPSPFAQMSFETTAKFLTTATVSGDVDTLESPSARIVLGQVVRGGTGAFDIRVPLQTEAKAPPKQSDVSGSAWIMKDEIVAS</sequence>
<dbReference type="Gene3D" id="3.30.1490.180">
    <property type="entry name" value="RNA polymerase ii"/>
    <property type="match status" value="1"/>
</dbReference>
<protein>
    <recommendedName>
        <fullName evidence="12">DNA-directed RNA polymerase subunit</fullName>
        <ecNumber evidence="12">2.7.7.6</ecNumber>
    </recommendedName>
</protein>
<dbReference type="InterPro" id="IPR006592">
    <property type="entry name" value="RNA_pol_N"/>
</dbReference>
<dbReference type="Pfam" id="PF04998">
    <property type="entry name" value="RNA_pol_Rpb1_5"/>
    <property type="match status" value="1"/>
</dbReference>
<dbReference type="GO" id="GO:0005736">
    <property type="term" value="C:RNA polymerase I complex"/>
    <property type="evidence" value="ECO:0007669"/>
    <property type="project" value="TreeGrafter"/>
</dbReference>
<gene>
    <name evidence="15" type="ORF">CcCBS67573_g07928</name>
</gene>
<feature type="compositionally biased region" description="Acidic residues" evidence="13">
    <location>
        <begin position="163"/>
        <end position="186"/>
    </location>
</feature>
<evidence type="ECO:0000256" key="7">
    <source>
        <dbReference type="ARBA" id="ARBA00022833"/>
    </source>
</evidence>
<dbReference type="InterPro" id="IPR007066">
    <property type="entry name" value="RNA_pol_Rpb1_3"/>
</dbReference>
<dbReference type="FunFam" id="4.10.860.120:FF:000006">
    <property type="entry name" value="DNA-directed RNA polymerase subunit"/>
    <property type="match status" value="1"/>
</dbReference>
<keyword evidence="10" id="KW-0539">Nucleus</keyword>
<dbReference type="InterPro" id="IPR000722">
    <property type="entry name" value="RNA_pol_asu"/>
</dbReference>
<dbReference type="SMART" id="SM00663">
    <property type="entry name" value="RPOLA_N"/>
    <property type="match status" value="1"/>
</dbReference>